<dbReference type="InterPro" id="IPR050685">
    <property type="entry name" value="LDLR"/>
</dbReference>
<evidence type="ECO:0000256" key="6">
    <source>
        <dbReference type="ARBA" id="ARBA00023136"/>
    </source>
</evidence>
<dbReference type="Pfam" id="PF00057">
    <property type="entry name" value="Ldl_recept_a"/>
    <property type="match status" value="1"/>
</dbReference>
<dbReference type="GO" id="GO:0005886">
    <property type="term" value="C:plasma membrane"/>
    <property type="evidence" value="ECO:0007669"/>
    <property type="project" value="TreeGrafter"/>
</dbReference>
<evidence type="ECO:0000256" key="1">
    <source>
        <dbReference type="ARBA" id="ARBA00004167"/>
    </source>
</evidence>
<dbReference type="SMART" id="SM00192">
    <property type="entry name" value="LDLa"/>
    <property type="match status" value="3"/>
</dbReference>
<proteinExistence type="predicted"/>
<dbReference type="InterPro" id="IPR023415">
    <property type="entry name" value="LDLR_class-A_CS"/>
</dbReference>
<dbReference type="InterPro" id="IPR036055">
    <property type="entry name" value="LDL_receptor-like_sf"/>
</dbReference>
<dbReference type="InterPro" id="IPR057430">
    <property type="entry name" value="LDLRAD1_C"/>
</dbReference>
<dbReference type="CDD" id="cd00112">
    <property type="entry name" value="LDLa"/>
    <property type="match status" value="1"/>
</dbReference>
<dbReference type="AlphaFoldDB" id="A0A8B9VN46"/>
<dbReference type="PANTHER" id="PTHR24270">
    <property type="entry name" value="LOW-DENSITY LIPOPROTEIN RECEPTOR-RELATED"/>
    <property type="match status" value="1"/>
</dbReference>
<comment type="subcellular location">
    <subcellularLocation>
        <location evidence="2">Endomembrane system</location>
    </subcellularLocation>
    <subcellularLocation>
        <location evidence="1">Membrane</location>
        <topology evidence="1">Single-pass membrane protein</topology>
    </subcellularLocation>
</comment>
<evidence type="ECO:0000256" key="7">
    <source>
        <dbReference type="ARBA" id="ARBA00023157"/>
    </source>
</evidence>
<feature type="region of interest" description="Disordered" evidence="9">
    <location>
        <begin position="1"/>
        <end position="20"/>
    </location>
</feature>
<dbReference type="Gene3D" id="4.10.400.10">
    <property type="entry name" value="Low-density Lipoprotein Receptor"/>
    <property type="match status" value="2"/>
</dbReference>
<evidence type="ECO:0000313" key="12">
    <source>
        <dbReference type="Ensembl" id="ENSAZOP00000026777.1"/>
    </source>
</evidence>
<dbReference type="Ensembl" id="ENSAZOT00000028704.1">
    <property type="protein sequence ID" value="ENSAZOP00000026771.1"/>
    <property type="gene ID" value="ENSAZOG00000017037.1"/>
</dbReference>
<evidence type="ECO:0000256" key="2">
    <source>
        <dbReference type="ARBA" id="ARBA00004308"/>
    </source>
</evidence>
<comment type="caution">
    <text evidence="8">Lacks conserved residue(s) required for the propagation of feature annotation.</text>
</comment>
<dbReference type="InterPro" id="IPR002172">
    <property type="entry name" value="LDrepeatLR_classA_rpt"/>
</dbReference>
<reference evidence="12" key="1">
    <citation type="submission" date="2025-05" db="UniProtKB">
        <authorList>
            <consortium name="Ensembl"/>
        </authorList>
    </citation>
    <scope>IDENTIFICATION</scope>
</reference>
<feature type="transmembrane region" description="Helical" evidence="10">
    <location>
        <begin position="50"/>
        <end position="74"/>
    </location>
</feature>
<evidence type="ECO:0000256" key="8">
    <source>
        <dbReference type="PROSITE-ProRule" id="PRU00124"/>
    </source>
</evidence>
<keyword evidence="6 10" id="KW-0472">Membrane</keyword>
<dbReference type="Pfam" id="PF25241">
    <property type="entry name" value="LDLRAD1_C"/>
    <property type="match status" value="1"/>
</dbReference>
<dbReference type="SUPFAM" id="SSF57424">
    <property type="entry name" value="LDL receptor-like module"/>
    <property type="match status" value="2"/>
</dbReference>
<keyword evidence="5 10" id="KW-1133">Transmembrane helix</keyword>
<evidence type="ECO:0000256" key="4">
    <source>
        <dbReference type="ARBA" id="ARBA00022737"/>
    </source>
</evidence>
<evidence type="ECO:0000259" key="11">
    <source>
        <dbReference type="Pfam" id="PF25241"/>
    </source>
</evidence>
<dbReference type="PROSITE" id="PS01209">
    <property type="entry name" value="LDLRA_1"/>
    <property type="match status" value="1"/>
</dbReference>
<dbReference type="GO" id="GO:0016192">
    <property type="term" value="P:vesicle-mediated transport"/>
    <property type="evidence" value="ECO:0007669"/>
    <property type="project" value="UniProtKB-ARBA"/>
</dbReference>
<accession>A0A8B9VN46</accession>
<sequence>MVEESLTHTSAAPHQPRAPLDPPQPLTFLLCLPTGCCRPRGAHLCCPPRCVCVTSLLLLAATVAIVGLAVALGLPPRSPANRLCAASSNRTGFLCDDRVTCIPASQVCDRTSNCRDGEDEQEELCGDLPRSLPPYLVFRCGNPAHWVYADKRCNGINDCGDCSDEIGSLSACPPCGSAWWSCSPVFHEYCACVPRSLCRDSVQHCTSWSDEYLCTP</sequence>
<dbReference type="Ensembl" id="ENSAZOT00000028710.1">
    <property type="protein sequence ID" value="ENSAZOP00000026777.1"/>
    <property type="gene ID" value="ENSAZOG00000017037.1"/>
</dbReference>
<organism evidence="12 13">
    <name type="scientific">Anas zonorhyncha</name>
    <name type="common">Eastern spot-billed duck</name>
    <dbReference type="NCBI Taxonomy" id="75864"/>
    <lineage>
        <taxon>Eukaryota</taxon>
        <taxon>Metazoa</taxon>
        <taxon>Chordata</taxon>
        <taxon>Craniata</taxon>
        <taxon>Vertebrata</taxon>
        <taxon>Euteleostomi</taxon>
        <taxon>Archelosauria</taxon>
        <taxon>Archosauria</taxon>
        <taxon>Dinosauria</taxon>
        <taxon>Saurischia</taxon>
        <taxon>Theropoda</taxon>
        <taxon>Coelurosauria</taxon>
        <taxon>Aves</taxon>
        <taxon>Neognathae</taxon>
        <taxon>Galloanserae</taxon>
        <taxon>Anseriformes</taxon>
        <taxon>Anatidae</taxon>
        <taxon>Anatinae</taxon>
        <taxon>Anas</taxon>
    </lineage>
</organism>
<keyword evidence="3 10" id="KW-0812">Transmembrane</keyword>
<evidence type="ECO:0000313" key="13">
    <source>
        <dbReference type="Proteomes" id="UP000694549"/>
    </source>
</evidence>
<evidence type="ECO:0000256" key="5">
    <source>
        <dbReference type="ARBA" id="ARBA00022989"/>
    </source>
</evidence>
<keyword evidence="4" id="KW-0677">Repeat</keyword>
<keyword evidence="13" id="KW-1185">Reference proteome</keyword>
<dbReference type="Proteomes" id="UP000694549">
    <property type="component" value="Unplaced"/>
</dbReference>
<name>A0A8B9VN46_9AVES</name>
<feature type="domain" description="LDLRAD1-like C-terminal" evidence="11">
    <location>
        <begin position="173"/>
        <end position="212"/>
    </location>
</feature>
<dbReference type="PROSITE" id="PS50068">
    <property type="entry name" value="LDLRA_2"/>
    <property type="match status" value="1"/>
</dbReference>
<protein>
    <submittedName>
        <fullName evidence="12">Low density lipoprotein receptor class A domain containing 1</fullName>
    </submittedName>
</protein>
<dbReference type="PANTHER" id="PTHR24270:SF61">
    <property type="entry name" value="EGF-LIKE DOMAIN-CONTAINING PROTEIN"/>
    <property type="match status" value="1"/>
</dbReference>
<evidence type="ECO:0000256" key="3">
    <source>
        <dbReference type="ARBA" id="ARBA00022692"/>
    </source>
</evidence>
<keyword evidence="7" id="KW-1015">Disulfide bond</keyword>
<evidence type="ECO:0000256" key="9">
    <source>
        <dbReference type="SAM" id="MobiDB-lite"/>
    </source>
</evidence>
<evidence type="ECO:0000256" key="10">
    <source>
        <dbReference type="SAM" id="Phobius"/>
    </source>
</evidence>
<dbReference type="GO" id="GO:0012505">
    <property type="term" value="C:endomembrane system"/>
    <property type="evidence" value="ECO:0007669"/>
    <property type="project" value="UniProtKB-SubCell"/>
</dbReference>
<dbReference type="PRINTS" id="PR00261">
    <property type="entry name" value="LDLRECEPTOR"/>
</dbReference>